<dbReference type="EMBL" id="PPTA01000003">
    <property type="protein sequence ID" value="TFB05320.1"/>
    <property type="molecule type" value="Genomic_DNA"/>
</dbReference>
<evidence type="ECO:0000256" key="1">
    <source>
        <dbReference type="ARBA" id="ARBA00022679"/>
    </source>
</evidence>
<dbReference type="Pfam" id="PF00294">
    <property type="entry name" value="PfkB"/>
    <property type="match status" value="1"/>
</dbReference>
<keyword evidence="2" id="KW-0418">Kinase</keyword>
<name>A0ABY2HDB0_9HYPO</name>
<dbReference type="InterPro" id="IPR011611">
    <property type="entry name" value="PfkB_dom"/>
</dbReference>
<dbReference type="InterPro" id="IPR029056">
    <property type="entry name" value="Ribokinase-like"/>
</dbReference>
<keyword evidence="5" id="KW-1185">Reference proteome</keyword>
<dbReference type="PANTHER" id="PTHR42774:SF3">
    <property type="entry name" value="KETOHEXOKINASE"/>
    <property type="match status" value="1"/>
</dbReference>
<dbReference type="InterPro" id="IPR002173">
    <property type="entry name" value="Carboh/pur_kinase_PfkB_CS"/>
</dbReference>
<evidence type="ECO:0000259" key="3">
    <source>
        <dbReference type="Pfam" id="PF00294"/>
    </source>
</evidence>
<dbReference type="PROSITE" id="PS00584">
    <property type="entry name" value="PFKB_KINASES_2"/>
    <property type="match status" value="1"/>
</dbReference>
<dbReference type="RefSeq" id="XP_073561521.1">
    <property type="nucleotide sequence ID" value="XM_073699906.1"/>
</dbReference>
<reference evidence="4 5" key="1">
    <citation type="submission" date="2018-01" db="EMBL/GenBank/DDBJ databases">
        <title>Genome characterization of the sugarcane-associated fungus Trichoderma ghanense CCMA-1212 and their application in lignocelulose bioconversion.</title>
        <authorList>
            <person name="Steindorff A.S."/>
            <person name="Mendes T.D."/>
            <person name="Vilela E.S.D."/>
            <person name="Rodrigues D.S."/>
            <person name="Formighieri E.F."/>
            <person name="Melo I.S."/>
            <person name="Favaro L.C.L."/>
        </authorList>
    </citation>
    <scope>NUCLEOTIDE SEQUENCE [LARGE SCALE GENOMIC DNA]</scope>
    <source>
        <strain evidence="4 5">CCMA-1212</strain>
    </source>
</reference>
<dbReference type="InterPro" id="IPR052562">
    <property type="entry name" value="Ketohexokinase-related"/>
</dbReference>
<comment type="caution">
    <text evidence="4">The sequence shown here is derived from an EMBL/GenBank/DDBJ whole genome shotgun (WGS) entry which is preliminary data.</text>
</comment>
<evidence type="ECO:0000256" key="2">
    <source>
        <dbReference type="ARBA" id="ARBA00022777"/>
    </source>
</evidence>
<evidence type="ECO:0000313" key="5">
    <source>
        <dbReference type="Proteomes" id="UP001642720"/>
    </source>
</evidence>
<organism evidence="4 5">
    <name type="scientific">Trichoderma ghanense</name>
    <dbReference type="NCBI Taxonomy" id="65468"/>
    <lineage>
        <taxon>Eukaryota</taxon>
        <taxon>Fungi</taxon>
        <taxon>Dikarya</taxon>
        <taxon>Ascomycota</taxon>
        <taxon>Pezizomycotina</taxon>
        <taxon>Sordariomycetes</taxon>
        <taxon>Hypocreomycetidae</taxon>
        <taxon>Hypocreales</taxon>
        <taxon>Hypocreaceae</taxon>
        <taxon>Trichoderma</taxon>
    </lineage>
</organism>
<accession>A0ABY2HDB0</accession>
<gene>
    <name evidence="4" type="ORF">CCMA1212_002524</name>
</gene>
<dbReference type="PANTHER" id="PTHR42774">
    <property type="entry name" value="PHOSPHOTRANSFERASE SYSTEM TRANSPORT PROTEIN"/>
    <property type="match status" value="1"/>
</dbReference>
<dbReference type="Proteomes" id="UP001642720">
    <property type="component" value="Unassembled WGS sequence"/>
</dbReference>
<protein>
    <submittedName>
        <fullName evidence="4">Ketohexokinase</fullName>
    </submittedName>
</protein>
<dbReference type="Gene3D" id="3.40.1190.20">
    <property type="match status" value="1"/>
</dbReference>
<proteinExistence type="predicted"/>
<feature type="domain" description="Carbohydrate kinase PfkB" evidence="3">
    <location>
        <begin position="235"/>
        <end position="326"/>
    </location>
</feature>
<feature type="non-terminal residue" evidence="4">
    <location>
        <position position="1"/>
    </location>
</feature>
<sequence>VPQFPAEDAKQRASRLAIRRGGNCPNSLEVLQQLLGPQDAVRTYLVSSLPSESSPATQRIRDSFSFAGESSSSSSSPPSPVSLELCLYREAHTQAASSYIIHSEQTGSRTIVNYNDLPEMTVGEFEAVVRRFSASEDTWWHFEGRIPDTTLECVRTLRDKLPNAQISVEVEKPGRDGLHELAAEADVVFYSKSWAERKRVLPSTLEHPACDVVLLNESWPLDSTIVNPYRARSTHTHTRSSRSLALCTWGAEGAAALRQPSEQVIHCPVETRAKSIFVVDSVGAGDTFIAGMLYSLVCRSRDWDISHGLRFAVHLATTKVQREGFQGLGAHVRDWLHQQPTQTPRSVPS</sequence>
<keyword evidence="1" id="KW-0808">Transferase</keyword>
<evidence type="ECO:0000313" key="4">
    <source>
        <dbReference type="EMBL" id="TFB05320.1"/>
    </source>
</evidence>
<dbReference type="GeneID" id="300574356"/>
<dbReference type="SUPFAM" id="SSF53613">
    <property type="entry name" value="Ribokinase-like"/>
    <property type="match status" value="1"/>
</dbReference>